<dbReference type="Gene3D" id="3.30.200.20">
    <property type="entry name" value="Phosphorylase Kinase, domain 1"/>
    <property type="match status" value="1"/>
</dbReference>
<dbReference type="GO" id="GO:0004674">
    <property type="term" value="F:protein serine/threonine kinase activity"/>
    <property type="evidence" value="ECO:0007669"/>
    <property type="project" value="UniProtKB-KW"/>
</dbReference>
<dbReference type="KEGG" id="uam:UABAM_01176"/>
<dbReference type="InterPro" id="IPR008271">
    <property type="entry name" value="Ser/Thr_kinase_AS"/>
</dbReference>
<feature type="coiled-coil region" evidence="9">
    <location>
        <begin position="356"/>
        <end position="383"/>
    </location>
</feature>
<dbReference type="PANTHER" id="PTHR43289:SF6">
    <property type="entry name" value="SERINE_THREONINE-PROTEIN KINASE NEKL-3"/>
    <property type="match status" value="1"/>
</dbReference>
<feature type="domain" description="Protein kinase" evidence="11">
    <location>
        <begin position="44"/>
        <end position="298"/>
    </location>
</feature>
<keyword evidence="7" id="KW-0802">TPR repeat</keyword>
<dbReference type="PROSITE" id="PS50011">
    <property type="entry name" value="PROTEIN_KINASE_DOM"/>
    <property type="match status" value="1"/>
</dbReference>
<proteinExistence type="predicted"/>
<dbReference type="PROSITE" id="PS50293">
    <property type="entry name" value="TPR_REGION"/>
    <property type="match status" value="1"/>
</dbReference>
<evidence type="ECO:0000256" key="1">
    <source>
        <dbReference type="ARBA" id="ARBA00012513"/>
    </source>
</evidence>
<dbReference type="EMBL" id="AP019860">
    <property type="protein sequence ID" value="BBM82833.1"/>
    <property type="molecule type" value="Genomic_DNA"/>
</dbReference>
<evidence type="ECO:0000256" key="5">
    <source>
        <dbReference type="ARBA" id="ARBA00022777"/>
    </source>
</evidence>
<dbReference type="AlphaFoldDB" id="A0A5S9F279"/>
<dbReference type="SUPFAM" id="SSF48452">
    <property type="entry name" value="TPR-like"/>
    <property type="match status" value="1"/>
</dbReference>
<accession>A0A5S9F279</accession>
<keyword evidence="5 12" id="KW-0418">Kinase</keyword>
<dbReference type="InterPro" id="IPR000719">
    <property type="entry name" value="Prot_kinase_dom"/>
</dbReference>
<dbReference type="PROSITE" id="PS00108">
    <property type="entry name" value="PROTEIN_KINASE_ST"/>
    <property type="match status" value="1"/>
</dbReference>
<keyword evidence="3" id="KW-0808">Transferase</keyword>
<keyword evidence="10" id="KW-1133">Transmembrane helix</keyword>
<evidence type="ECO:0000256" key="3">
    <source>
        <dbReference type="ARBA" id="ARBA00022679"/>
    </source>
</evidence>
<dbReference type="Pfam" id="PF00515">
    <property type="entry name" value="TPR_1"/>
    <property type="match status" value="1"/>
</dbReference>
<feature type="transmembrane region" description="Helical" evidence="10">
    <location>
        <begin position="326"/>
        <end position="349"/>
    </location>
</feature>
<name>A0A5S9F279_UABAM</name>
<dbReference type="InterPro" id="IPR011009">
    <property type="entry name" value="Kinase-like_dom_sf"/>
</dbReference>
<dbReference type="RefSeq" id="WP_173013152.1">
    <property type="nucleotide sequence ID" value="NZ_AP019860.1"/>
</dbReference>
<evidence type="ECO:0000256" key="10">
    <source>
        <dbReference type="SAM" id="Phobius"/>
    </source>
</evidence>
<feature type="repeat" description="TPR" evidence="7">
    <location>
        <begin position="530"/>
        <end position="563"/>
    </location>
</feature>
<evidence type="ECO:0000256" key="6">
    <source>
        <dbReference type="ARBA" id="ARBA00022840"/>
    </source>
</evidence>
<evidence type="ECO:0000313" key="12">
    <source>
        <dbReference type="EMBL" id="BBM82833.1"/>
    </source>
</evidence>
<feature type="repeat" description="TPR" evidence="7">
    <location>
        <begin position="564"/>
        <end position="597"/>
    </location>
</feature>
<organism evidence="12 13">
    <name type="scientific">Uabimicrobium amorphum</name>
    <dbReference type="NCBI Taxonomy" id="2596890"/>
    <lineage>
        <taxon>Bacteria</taxon>
        <taxon>Pseudomonadati</taxon>
        <taxon>Planctomycetota</taxon>
        <taxon>Candidatus Uabimicrobiia</taxon>
        <taxon>Candidatus Uabimicrobiales</taxon>
        <taxon>Candidatus Uabimicrobiaceae</taxon>
        <taxon>Candidatus Uabimicrobium</taxon>
    </lineage>
</organism>
<evidence type="ECO:0000256" key="8">
    <source>
        <dbReference type="PROSITE-ProRule" id="PRU10141"/>
    </source>
</evidence>
<keyword evidence="4 8" id="KW-0547">Nucleotide-binding</keyword>
<dbReference type="SMART" id="SM00028">
    <property type="entry name" value="TPR"/>
    <property type="match status" value="4"/>
</dbReference>
<dbReference type="InterPro" id="IPR011990">
    <property type="entry name" value="TPR-like_helical_dom_sf"/>
</dbReference>
<gene>
    <name evidence="12" type="ORF">UABAM_01176</name>
</gene>
<dbReference type="SUPFAM" id="SSF56112">
    <property type="entry name" value="Protein kinase-like (PK-like)"/>
    <property type="match status" value="1"/>
</dbReference>
<dbReference type="Pfam" id="PF13414">
    <property type="entry name" value="TPR_11"/>
    <property type="match status" value="1"/>
</dbReference>
<dbReference type="Gene3D" id="1.25.40.10">
    <property type="entry name" value="Tetratricopeptide repeat domain"/>
    <property type="match status" value="2"/>
</dbReference>
<evidence type="ECO:0000256" key="2">
    <source>
        <dbReference type="ARBA" id="ARBA00022527"/>
    </source>
</evidence>
<sequence length="616" mass="71164">MDYHNRENVTAADSRAETTKKHSEFFDHLRTQSPIVKGQTFGRYHIERPLGRGGMGVVYKAYDTKLKIPVALKVIANQASHQNQKRFLLEAAATARLDHPNIVRFYEVGEKPQPYIAMEYIEGWTLQQLIHERRLKETHIIDLMIKICEALQHAHKKNILHRDIKPANIMVTAQGQPKIMDFGLAKVRDEDVEKLSQSGQMLGTLLYMSPEQIEGKATIQSDIYSIGATLYEALTLRPVFQGAHYVNIVCQIVDKYPVPPHEFNEKVSAYLEAICLKCLEKKPQKRYNDFRQLTKEFRNLQQQRPILAKRYTKLDAARYFFLKNKILTLAVISVFSILLVAVTFITHAWQQAQDLNVLLMQEKKKTEENLVKLKQEQQQSQVLVNASLKSLKYAAKKSPRLIQDKKFVQPFIKVFQQADRLKTAKELRWLRGAIFGQSNKRRYLEESIKDYNHVIADSPEDVLGYINRANTYRKLGKNEEALKDIAKAMQIDPKRAEPYVFRANIYHRQGKLNEALRDYSVAIELNPSYVDAYAGRGRLYIDKKMYHEALVDHDKALALEPNLAKAYVNRGRLHMMKSNFRQALKDFGDAKALGVKDANLDTTIARLRMLIPKRKK</sequence>
<dbReference type="SMART" id="SM00220">
    <property type="entry name" value="S_TKc"/>
    <property type="match status" value="1"/>
</dbReference>
<dbReference type="FunFam" id="1.10.510.10:FF:000021">
    <property type="entry name" value="Serine/threonine protein kinase"/>
    <property type="match status" value="1"/>
</dbReference>
<evidence type="ECO:0000256" key="9">
    <source>
        <dbReference type="SAM" id="Coils"/>
    </source>
</evidence>
<dbReference type="PROSITE" id="PS50005">
    <property type="entry name" value="TPR"/>
    <property type="match status" value="4"/>
</dbReference>
<keyword evidence="9" id="KW-0175">Coiled coil</keyword>
<keyword evidence="10" id="KW-0812">Transmembrane</keyword>
<keyword evidence="2" id="KW-0723">Serine/threonine-protein kinase</keyword>
<dbReference type="InterPro" id="IPR019734">
    <property type="entry name" value="TPR_rpt"/>
</dbReference>
<dbReference type="Gene3D" id="1.10.510.10">
    <property type="entry name" value="Transferase(Phosphotransferase) domain 1"/>
    <property type="match status" value="1"/>
</dbReference>
<keyword evidence="10" id="KW-0472">Membrane</keyword>
<dbReference type="EC" id="2.7.11.1" evidence="1"/>
<dbReference type="Proteomes" id="UP000326354">
    <property type="component" value="Chromosome"/>
</dbReference>
<feature type="repeat" description="TPR" evidence="7">
    <location>
        <begin position="496"/>
        <end position="529"/>
    </location>
</feature>
<dbReference type="GO" id="GO:0005524">
    <property type="term" value="F:ATP binding"/>
    <property type="evidence" value="ECO:0007669"/>
    <property type="project" value="UniProtKB-UniRule"/>
</dbReference>
<dbReference type="InterPro" id="IPR017441">
    <property type="entry name" value="Protein_kinase_ATP_BS"/>
</dbReference>
<evidence type="ECO:0000259" key="11">
    <source>
        <dbReference type="PROSITE" id="PS50011"/>
    </source>
</evidence>
<keyword evidence="6 8" id="KW-0067">ATP-binding</keyword>
<keyword evidence="13" id="KW-1185">Reference proteome</keyword>
<dbReference type="PROSITE" id="PS00107">
    <property type="entry name" value="PROTEIN_KINASE_ATP"/>
    <property type="match status" value="1"/>
</dbReference>
<dbReference type="CDD" id="cd14014">
    <property type="entry name" value="STKc_PknB_like"/>
    <property type="match status" value="1"/>
</dbReference>
<evidence type="ECO:0000256" key="7">
    <source>
        <dbReference type="PROSITE-ProRule" id="PRU00339"/>
    </source>
</evidence>
<dbReference type="Pfam" id="PF00069">
    <property type="entry name" value="Pkinase"/>
    <property type="match status" value="1"/>
</dbReference>
<protein>
    <recommendedName>
        <fullName evidence="1">non-specific serine/threonine protein kinase</fullName>
        <ecNumber evidence="1">2.7.11.1</ecNumber>
    </recommendedName>
</protein>
<reference evidence="12 13" key="1">
    <citation type="submission" date="2019-08" db="EMBL/GenBank/DDBJ databases">
        <title>Complete genome sequence of Candidatus Uab amorphum.</title>
        <authorList>
            <person name="Shiratori T."/>
            <person name="Suzuki S."/>
            <person name="Kakizawa Y."/>
            <person name="Ishida K."/>
        </authorList>
    </citation>
    <scope>NUCLEOTIDE SEQUENCE [LARGE SCALE GENOMIC DNA]</scope>
    <source>
        <strain evidence="12 13">SRT547</strain>
    </source>
</reference>
<evidence type="ECO:0000313" key="13">
    <source>
        <dbReference type="Proteomes" id="UP000326354"/>
    </source>
</evidence>
<dbReference type="PANTHER" id="PTHR43289">
    <property type="entry name" value="MITOGEN-ACTIVATED PROTEIN KINASE KINASE KINASE 20-RELATED"/>
    <property type="match status" value="1"/>
</dbReference>
<feature type="binding site" evidence="8">
    <location>
        <position position="73"/>
    </location>
    <ligand>
        <name>ATP</name>
        <dbReference type="ChEBI" id="CHEBI:30616"/>
    </ligand>
</feature>
<evidence type="ECO:0000256" key="4">
    <source>
        <dbReference type="ARBA" id="ARBA00022741"/>
    </source>
</evidence>
<feature type="repeat" description="TPR" evidence="7">
    <location>
        <begin position="462"/>
        <end position="495"/>
    </location>
</feature>